<comment type="similarity">
    <text evidence="2 8">Belongs to the alanine or glycine:cation symporter (AGCS) (TC 2.A.25) family.</text>
</comment>
<dbReference type="NCBIfam" id="TIGR00835">
    <property type="entry name" value="agcS"/>
    <property type="match status" value="1"/>
</dbReference>
<dbReference type="EMBL" id="JBHRZN010000005">
    <property type="protein sequence ID" value="MFC3851024.1"/>
    <property type="molecule type" value="Genomic_DNA"/>
</dbReference>
<feature type="transmembrane region" description="Helical" evidence="8">
    <location>
        <begin position="394"/>
        <end position="414"/>
    </location>
</feature>
<evidence type="ECO:0000256" key="1">
    <source>
        <dbReference type="ARBA" id="ARBA00004651"/>
    </source>
</evidence>
<dbReference type="Proteomes" id="UP001595751">
    <property type="component" value="Unassembled WGS sequence"/>
</dbReference>
<evidence type="ECO:0000256" key="4">
    <source>
        <dbReference type="ARBA" id="ARBA00022475"/>
    </source>
</evidence>
<feature type="transmembrane region" description="Helical" evidence="8">
    <location>
        <begin position="147"/>
        <end position="167"/>
    </location>
</feature>
<dbReference type="RefSeq" id="WP_290292628.1">
    <property type="nucleotide sequence ID" value="NZ_CP047211.1"/>
</dbReference>
<dbReference type="Pfam" id="PF01235">
    <property type="entry name" value="Na_Ala_symp"/>
    <property type="match status" value="1"/>
</dbReference>
<dbReference type="PRINTS" id="PR00175">
    <property type="entry name" value="NAALASMPORT"/>
</dbReference>
<name>A0ABV7ZR37_9CORY</name>
<evidence type="ECO:0000256" key="5">
    <source>
        <dbReference type="ARBA" id="ARBA00022692"/>
    </source>
</evidence>
<dbReference type="PANTHER" id="PTHR30330">
    <property type="entry name" value="AGSS FAMILY TRANSPORTER, SODIUM-ALANINE"/>
    <property type="match status" value="1"/>
</dbReference>
<comment type="caution">
    <text evidence="9">The sequence shown here is derived from an EMBL/GenBank/DDBJ whole genome shotgun (WGS) entry which is preliminary data.</text>
</comment>
<feature type="transmembrane region" description="Helical" evidence="8">
    <location>
        <begin position="420"/>
        <end position="441"/>
    </location>
</feature>
<feature type="transmembrane region" description="Helical" evidence="8">
    <location>
        <begin position="307"/>
        <end position="330"/>
    </location>
</feature>
<keyword evidence="6 8" id="KW-1133">Transmembrane helix</keyword>
<evidence type="ECO:0000256" key="6">
    <source>
        <dbReference type="ARBA" id="ARBA00022989"/>
    </source>
</evidence>
<feature type="transmembrane region" description="Helical" evidence="8">
    <location>
        <begin position="15"/>
        <end position="36"/>
    </location>
</feature>
<keyword evidence="8" id="KW-0769">Symport</keyword>
<sequence>MESATSAVTAWNDKYWLFMIGLLILAGLYFCIRTIVVQIRYVPDMFRAIAEKPSDISEGVKGISSFKAFTISAASRVGTGNVAGVAVAISTGGPGAVFWMWLLAIVGGATSFVESTLAQLYKVKDRESYRGGPAYYITRGLGEKFRWLAILFALAITITYGFVFNAVQSNSITAAVAESTGNDSPNLKVIIGLVLAAATGAIIFGGVQRISKVTQVIVPVMAMAYIILGIIVLVLNWSEVPSMLALIVEHALGIREIAGAAVGTAIMQGMRRGLFSNEAGMGSTPNAAATSSVSHPCKQGLIQTLGVYFDTIIVCTVTAVIILLSNPVYGAEAEGTSLTQAALAAQVGSWATHAVTVIIFFLAFSSIIGNYYYAEANVPFLDERRSVLNGVRALIMLCVLGGAIGSVPLVWALADVFSALMATINIAAILPLGGVAVALLANYSAQRARGLNPVFHRDDIPGLRGRENIECWDGSDPMTVRADDGGAAEVAR</sequence>
<organism evidence="9 10">
    <name type="scientific">Corynebacterium hansenii</name>
    <dbReference type="NCBI Taxonomy" id="394964"/>
    <lineage>
        <taxon>Bacteria</taxon>
        <taxon>Bacillati</taxon>
        <taxon>Actinomycetota</taxon>
        <taxon>Actinomycetes</taxon>
        <taxon>Mycobacteriales</taxon>
        <taxon>Corynebacteriaceae</taxon>
        <taxon>Corynebacterium</taxon>
    </lineage>
</organism>
<evidence type="ECO:0000256" key="2">
    <source>
        <dbReference type="ARBA" id="ARBA00009261"/>
    </source>
</evidence>
<evidence type="ECO:0000313" key="10">
    <source>
        <dbReference type="Proteomes" id="UP001595751"/>
    </source>
</evidence>
<evidence type="ECO:0000313" key="9">
    <source>
        <dbReference type="EMBL" id="MFC3851024.1"/>
    </source>
</evidence>
<dbReference type="Gene3D" id="1.20.1740.10">
    <property type="entry name" value="Amino acid/polyamine transporter I"/>
    <property type="match status" value="1"/>
</dbReference>
<reference evidence="10" key="1">
    <citation type="journal article" date="2019" name="Int. J. Syst. Evol. Microbiol.">
        <title>The Global Catalogue of Microorganisms (GCM) 10K type strain sequencing project: providing services to taxonomists for standard genome sequencing and annotation.</title>
        <authorList>
            <consortium name="The Broad Institute Genomics Platform"/>
            <consortium name="The Broad Institute Genome Sequencing Center for Infectious Disease"/>
            <person name="Wu L."/>
            <person name="Ma J."/>
        </authorList>
    </citation>
    <scope>NUCLEOTIDE SEQUENCE [LARGE SCALE GENOMIC DNA]</scope>
    <source>
        <strain evidence="10">CCUG 53252</strain>
    </source>
</reference>
<keyword evidence="3 8" id="KW-0813">Transport</keyword>
<keyword evidence="7 8" id="KW-0472">Membrane</keyword>
<dbReference type="InterPro" id="IPR001463">
    <property type="entry name" value="Na/Ala_symport"/>
</dbReference>
<keyword evidence="10" id="KW-1185">Reference proteome</keyword>
<proteinExistence type="inferred from homology"/>
<dbReference type="PANTHER" id="PTHR30330:SF1">
    <property type="entry name" value="AMINO-ACID CARRIER PROTEIN ALST"/>
    <property type="match status" value="1"/>
</dbReference>
<gene>
    <name evidence="9" type="ORF">ACFORJ_12735</name>
</gene>
<keyword evidence="4 8" id="KW-1003">Cell membrane</keyword>
<keyword evidence="5 8" id="KW-0812">Transmembrane</keyword>
<evidence type="ECO:0000256" key="3">
    <source>
        <dbReference type="ARBA" id="ARBA00022448"/>
    </source>
</evidence>
<evidence type="ECO:0000256" key="8">
    <source>
        <dbReference type="RuleBase" id="RU363064"/>
    </source>
</evidence>
<evidence type="ECO:0000256" key="7">
    <source>
        <dbReference type="ARBA" id="ARBA00023136"/>
    </source>
</evidence>
<feature type="transmembrane region" description="Helical" evidence="8">
    <location>
        <begin position="350"/>
        <end position="373"/>
    </location>
</feature>
<accession>A0ABV7ZR37</accession>
<comment type="subcellular location">
    <subcellularLocation>
        <location evidence="1 8">Cell membrane</location>
        <topology evidence="1 8">Multi-pass membrane protein</topology>
    </subcellularLocation>
</comment>
<dbReference type="PROSITE" id="PS00873">
    <property type="entry name" value="NA_ALANINE_SYMP"/>
    <property type="match status" value="1"/>
</dbReference>
<protein>
    <submittedName>
        <fullName evidence="9">Alanine/glycine:cation symporter family protein</fullName>
    </submittedName>
</protein>
<feature type="transmembrane region" description="Helical" evidence="8">
    <location>
        <begin position="187"/>
        <end position="204"/>
    </location>
</feature>
<feature type="transmembrane region" description="Helical" evidence="8">
    <location>
        <begin position="216"/>
        <end position="237"/>
    </location>
</feature>